<evidence type="ECO:0000313" key="2">
    <source>
        <dbReference type="EMBL" id="NCD71148.1"/>
    </source>
</evidence>
<keyword evidence="1" id="KW-0472">Membrane</keyword>
<name>A0A965ZHF2_9SPHI</name>
<feature type="transmembrane region" description="Helical" evidence="1">
    <location>
        <begin position="103"/>
        <end position="125"/>
    </location>
</feature>
<reference evidence="2" key="1">
    <citation type="submission" date="2020-01" db="EMBL/GenBank/DDBJ databases">
        <authorList>
            <person name="Seo Y.L."/>
        </authorList>
    </citation>
    <scope>NUCLEOTIDE SEQUENCE</scope>
    <source>
        <strain evidence="2">R11</strain>
    </source>
</reference>
<dbReference type="Proteomes" id="UP000638732">
    <property type="component" value="Unassembled WGS sequence"/>
</dbReference>
<organism evidence="2 3">
    <name type="scientific">Mucilaginibacter agri</name>
    <dbReference type="NCBI Taxonomy" id="2695265"/>
    <lineage>
        <taxon>Bacteria</taxon>
        <taxon>Pseudomonadati</taxon>
        <taxon>Bacteroidota</taxon>
        <taxon>Sphingobacteriia</taxon>
        <taxon>Sphingobacteriales</taxon>
        <taxon>Sphingobacteriaceae</taxon>
        <taxon>Mucilaginibacter</taxon>
    </lineage>
</organism>
<feature type="transmembrane region" description="Helical" evidence="1">
    <location>
        <begin position="131"/>
        <end position="151"/>
    </location>
</feature>
<gene>
    <name evidence="2" type="ORF">GSY63_17410</name>
</gene>
<dbReference type="RefSeq" id="WP_166587122.1">
    <property type="nucleotide sequence ID" value="NZ_WWEO01000044.1"/>
</dbReference>
<protein>
    <submittedName>
        <fullName evidence="2">Uncharacterized protein</fullName>
    </submittedName>
</protein>
<feature type="transmembrane region" description="Helical" evidence="1">
    <location>
        <begin position="16"/>
        <end position="34"/>
    </location>
</feature>
<proteinExistence type="predicted"/>
<keyword evidence="3" id="KW-1185">Reference proteome</keyword>
<evidence type="ECO:0000313" key="3">
    <source>
        <dbReference type="Proteomes" id="UP000638732"/>
    </source>
</evidence>
<keyword evidence="1" id="KW-1133">Transmembrane helix</keyword>
<dbReference type="EMBL" id="WWEO01000044">
    <property type="protein sequence ID" value="NCD71148.1"/>
    <property type="molecule type" value="Genomic_DNA"/>
</dbReference>
<comment type="caution">
    <text evidence="2">The sequence shown here is derived from an EMBL/GenBank/DDBJ whole genome shotgun (WGS) entry which is preliminary data.</text>
</comment>
<reference evidence="2" key="2">
    <citation type="submission" date="2020-10" db="EMBL/GenBank/DDBJ databases">
        <title>Mucilaginibacter sp. nov., isolated from soil.</title>
        <authorList>
            <person name="Jeon C.O."/>
        </authorList>
    </citation>
    <scope>NUCLEOTIDE SEQUENCE</scope>
    <source>
        <strain evidence="2">R11</strain>
    </source>
</reference>
<evidence type="ECO:0000256" key="1">
    <source>
        <dbReference type="SAM" id="Phobius"/>
    </source>
</evidence>
<dbReference type="AlphaFoldDB" id="A0A965ZHF2"/>
<sequence length="165" mass="18723">MKHQIQAQLLLRAKTCIWIMIVGLALSGLTAFPIETELKWLLNYADTLPTLWGQWLHNVYGAVVATNKNYPYLSYGTDWLAFAHLILALLFVGPLNNPVKNVWVIEFGIIACLLIIPLAFIAGSIRHIPVFWRVVDCMFCLLGIIPLIICYKSIKLLQYVKVRAL</sequence>
<accession>A0A965ZHF2</accession>
<keyword evidence="1" id="KW-0812">Transmembrane</keyword>
<feature type="transmembrane region" description="Helical" evidence="1">
    <location>
        <begin position="79"/>
        <end position="96"/>
    </location>
</feature>